<name>K1T4R5_9ZZZZ</name>
<keyword evidence="1" id="KW-0378">Hydrolase</keyword>
<dbReference type="EMBL" id="AJWZ01004681">
    <property type="protein sequence ID" value="EKC64743.1"/>
    <property type="molecule type" value="Genomic_DNA"/>
</dbReference>
<dbReference type="Gene3D" id="3.40.50.300">
    <property type="entry name" value="P-loop containing nucleotide triphosphate hydrolases"/>
    <property type="match status" value="1"/>
</dbReference>
<accession>K1T4R5</accession>
<dbReference type="GO" id="GO:0003678">
    <property type="term" value="F:DNA helicase activity"/>
    <property type="evidence" value="ECO:0007669"/>
    <property type="project" value="TreeGrafter"/>
</dbReference>
<dbReference type="GO" id="GO:0016787">
    <property type="term" value="F:hydrolase activity"/>
    <property type="evidence" value="ECO:0007669"/>
    <property type="project" value="UniProtKB-KW"/>
</dbReference>
<evidence type="ECO:0000313" key="4">
    <source>
        <dbReference type="EMBL" id="EKC64743.1"/>
    </source>
</evidence>
<dbReference type="InterPro" id="IPR001650">
    <property type="entry name" value="Helicase_C-like"/>
</dbReference>
<protein>
    <submittedName>
        <fullName evidence="4">Transcription-repair coupling factor</fullName>
    </submittedName>
</protein>
<organism evidence="4">
    <name type="scientific">human gut metagenome</name>
    <dbReference type="NCBI Taxonomy" id="408170"/>
    <lineage>
        <taxon>unclassified sequences</taxon>
        <taxon>metagenomes</taxon>
        <taxon>organismal metagenomes</taxon>
    </lineage>
</organism>
<reference evidence="4" key="1">
    <citation type="journal article" date="2013" name="Environ. Microbiol.">
        <title>Microbiota from the distal guts of lean and obese adolescents exhibit partial functional redundancy besides clear differences in community structure.</title>
        <authorList>
            <person name="Ferrer M."/>
            <person name="Ruiz A."/>
            <person name="Lanza F."/>
            <person name="Haange S.B."/>
            <person name="Oberbach A."/>
            <person name="Till H."/>
            <person name="Bargiela R."/>
            <person name="Campoy C."/>
            <person name="Segura M.T."/>
            <person name="Richter M."/>
            <person name="von Bergen M."/>
            <person name="Seifert J."/>
            <person name="Suarez A."/>
        </authorList>
    </citation>
    <scope>NUCLEOTIDE SEQUENCE</scope>
</reference>
<feature type="domain" description="Helicase C-terminal" evidence="3">
    <location>
        <begin position="1"/>
        <end position="107"/>
    </location>
</feature>
<dbReference type="InterPro" id="IPR027417">
    <property type="entry name" value="P-loop_NTPase"/>
</dbReference>
<dbReference type="Pfam" id="PF00271">
    <property type="entry name" value="Helicase_C"/>
    <property type="match status" value="1"/>
</dbReference>
<gene>
    <name evidence="4" type="ORF">OBE_06792</name>
</gene>
<comment type="caution">
    <text evidence="4">The sequence shown here is derived from an EMBL/GenBank/DDBJ whole genome shotgun (WGS) entry which is preliminary data.</text>
</comment>
<dbReference type="SMART" id="SM00490">
    <property type="entry name" value="HELICc"/>
    <property type="match status" value="1"/>
</dbReference>
<evidence type="ECO:0000256" key="2">
    <source>
        <dbReference type="ARBA" id="ARBA00022806"/>
    </source>
</evidence>
<evidence type="ECO:0000256" key="1">
    <source>
        <dbReference type="ARBA" id="ARBA00022801"/>
    </source>
</evidence>
<dbReference type="SUPFAM" id="SSF52540">
    <property type="entry name" value="P-loop containing nucleoside triphosphate hydrolases"/>
    <property type="match status" value="1"/>
</dbReference>
<proteinExistence type="predicted"/>
<dbReference type="PANTHER" id="PTHR47964">
    <property type="entry name" value="ATP-DEPENDENT DNA HELICASE HOMOLOG RECG, CHLOROPLASTIC"/>
    <property type="match status" value="1"/>
</dbReference>
<evidence type="ECO:0000259" key="3">
    <source>
        <dbReference type="PROSITE" id="PS51194"/>
    </source>
</evidence>
<keyword evidence="2" id="KW-0547">Nucleotide-binding</keyword>
<dbReference type="GO" id="GO:0006281">
    <property type="term" value="P:DNA repair"/>
    <property type="evidence" value="ECO:0007669"/>
    <property type="project" value="InterPro"/>
</dbReference>
<dbReference type="PROSITE" id="PS51194">
    <property type="entry name" value="HELICASE_CTER"/>
    <property type="match status" value="1"/>
</dbReference>
<keyword evidence="2" id="KW-0067">ATP-binding</keyword>
<keyword evidence="2" id="KW-0347">Helicase</keyword>
<feature type="non-terminal residue" evidence="4">
    <location>
        <position position="148"/>
    </location>
</feature>
<dbReference type="PANTHER" id="PTHR47964:SF1">
    <property type="entry name" value="ATP-DEPENDENT DNA HELICASE HOMOLOG RECG, CHLOROPLASTIC"/>
    <property type="match status" value="1"/>
</dbReference>
<dbReference type="InterPro" id="IPR047112">
    <property type="entry name" value="RecG/Mfd"/>
</dbReference>
<dbReference type="AlphaFoldDB" id="K1T4R5"/>
<sequence>MSEEELLDVWRRLIEGEIDVLVCTTLIETGVDVPNCNTLIIENADCMGLAQLHQLRGRVGRTNRRAYAYFTFRRGKVLSEIATKRLDAIREFTRFGSGFRIAMKDLEIRGAGSVLGQSQSGHLASVGYDMYIKLLNEAILKQQGKAPE</sequence>